<organism evidence="1 2">
    <name type="scientific">Alternaria atra</name>
    <dbReference type="NCBI Taxonomy" id="119953"/>
    <lineage>
        <taxon>Eukaryota</taxon>
        <taxon>Fungi</taxon>
        <taxon>Dikarya</taxon>
        <taxon>Ascomycota</taxon>
        <taxon>Pezizomycotina</taxon>
        <taxon>Dothideomycetes</taxon>
        <taxon>Pleosporomycetidae</taxon>
        <taxon>Pleosporales</taxon>
        <taxon>Pleosporineae</taxon>
        <taxon>Pleosporaceae</taxon>
        <taxon>Alternaria</taxon>
        <taxon>Alternaria sect. Ulocladioides</taxon>
    </lineage>
</organism>
<accession>A0A8J2N399</accession>
<gene>
    <name evidence="1" type="ORF">ALTATR162_LOCUS2698</name>
</gene>
<sequence length="77" mass="8471">MALTTVIKLNWFHFTATEIFRVDSPGEPPHGVPIFSSRFDLGLPNNVVCAFLKNADTFKTTGKTILKVATNGTRGMM</sequence>
<keyword evidence="2" id="KW-1185">Reference proteome</keyword>
<name>A0A8J2N399_9PLEO</name>
<dbReference type="EMBL" id="CAJRGZ010000015">
    <property type="protein sequence ID" value="CAG5150554.1"/>
    <property type="molecule type" value="Genomic_DNA"/>
</dbReference>
<dbReference type="Proteomes" id="UP000676310">
    <property type="component" value="Unassembled WGS sequence"/>
</dbReference>
<evidence type="ECO:0000313" key="2">
    <source>
        <dbReference type="Proteomes" id="UP000676310"/>
    </source>
</evidence>
<dbReference type="AlphaFoldDB" id="A0A8J2N399"/>
<evidence type="ECO:0000313" key="1">
    <source>
        <dbReference type="EMBL" id="CAG5150554.1"/>
    </source>
</evidence>
<comment type="caution">
    <text evidence="1">The sequence shown here is derived from an EMBL/GenBank/DDBJ whole genome shotgun (WGS) entry which is preliminary data.</text>
</comment>
<protein>
    <submittedName>
        <fullName evidence="1">Uncharacterized protein</fullName>
    </submittedName>
</protein>
<proteinExistence type="predicted"/>
<dbReference type="GeneID" id="67014171"/>
<dbReference type="RefSeq" id="XP_043166239.1">
    <property type="nucleotide sequence ID" value="XM_043310304.1"/>
</dbReference>
<reference evidence="1" key="1">
    <citation type="submission" date="2021-05" db="EMBL/GenBank/DDBJ databases">
        <authorList>
            <person name="Stam R."/>
        </authorList>
    </citation>
    <scope>NUCLEOTIDE SEQUENCE</scope>
    <source>
        <strain evidence="1">CS162</strain>
    </source>
</reference>